<dbReference type="PROSITE" id="PS50969">
    <property type="entry name" value="FCP1"/>
    <property type="match status" value="1"/>
</dbReference>
<dbReference type="InterPro" id="IPR004274">
    <property type="entry name" value="FCP1_dom"/>
</dbReference>
<organism evidence="2 3">
    <name type="scientific">Durio zibethinus</name>
    <name type="common">Durian</name>
    <dbReference type="NCBI Taxonomy" id="66656"/>
    <lineage>
        <taxon>Eukaryota</taxon>
        <taxon>Viridiplantae</taxon>
        <taxon>Streptophyta</taxon>
        <taxon>Embryophyta</taxon>
        <taxon>Tracheophyta</taxon>
        <taxon>Spermatophyta</taxon>
        <taxon>Magnoliopsida</taxon>
        <taxon>eudicotyledons</taxon>
        <taxon>Gunneridae</taxon>
        <taxon>Pentapetalae</taxon>
        <taxon>rosids</taxon>
        <taxon>malvids</taxon>
        <taxon>Malvales</taxon>
        <taxon>Malvaceae</taxon>
        <taxon>Helicteroideae</taxon>
        <taxon>Durio</taxon>
    </lineage>
</organism>
<dbReference type="FunFam" id="3.40.50.1000:FF:000093">
    <property type="entry name" value="NLI interacting factor-like phosphatase family protein"/>
    <property type="match status" value="1"/>
</dbReference>
<dbReference type="SMART" id="SM00577">
    <property type="entry name" value="CPDc"/>
    <property type="match status" value="1"/>
</dbReference>
<dbReference type="Pfam" id="PF03031">
    <property type="entry name" value="NIF"/>
    <property type="match status" value="1"/>
</dbReference>
<dbReference type="KEGG" id="dzi:111278467"/>
<dbReference type="PANTHER" id="PTHR12210">
    <property type="entry name" value="DULLARD PROTEIN PHOSPHATASE"/>
    <property type="match status" value="1"/>
</dbReference>
<dbReference type="InterPro" id="IPR036412">
    <property type="entry name" value="HAD-like_sf"/>
</dbReference>
<dbReference type="Gene3D" id="3.40.50.1000">
    <property type="entry name" value="HAD superfamily/HAD-like"/>
    <property type="match status" value="1"/>
</dbReference>
<dbReference type="InterPro" id="IPR023214">
    <property type="entry name" value="HAD_sf"/>
</dbReference>
<dbReference type="OrthoDB" id="277011at2759"/>
<evidence type="ECO:0000313" key="2">
    <source>
        <dbReference type="Proteomes" id="UP000515121"/>
    </source>
</evidence>
<dbReference type="InterPro" id="IPR011948">
    <property type="entry name" value="Dullard_phosphatase"/>
</dbReference>
<dbReference type="CDD" id="cd07521">
    <property type="entry name" value="HAD_FCP1-like"/>
    <property type="match status" value="1"/>
</dbReference>
<gene>
    <name evidence="3" type="primary">LOC111278467</name>
</gene>
<dbReference type="GeneID" id="111278467"/>
<dbReference type="AlphaFoldDB" id="A0A6P5WZ58"/>
<dbReference type="SUPFAM" id="SSF56784">
    <property type="entry name" value="HAD-like"/>
    <property type="match status" value="1"/>
</dbReference>
<accession>A0A6P5WZ58</accession>
<dbReference type="InterPro" id="IPR050365">
    <property type="entry name" value="TIM50"/>
</dbReference>
<keyword evidence="2" id="KW-1185">Reference proteome</keyword>
<feature type="domain" description="FCP1 homology" evidence="1">
    <location>
        <begin position="168"/>
        <end position="328"/>
    </location>
</feature>
<dbReference type="RefSeq" id="XP_022720822.1">
    <property type="nucleotide sequence ID" value="XM_022865087.1"/>
</dbReference>
<evidence type="ECO:0000259" key="1">
    <source>
        <dbReference type="PROSITE" id="PS50969"/>
    </source>
</evidence>
<name>A0A6P5WZ58_DURZI</name>
<proteinExistence type="predicted"/>
<sequence>MALNLTSSLLHRTKLQNLLNQQVDSDSTSSISFSLDFYILNQEMSIFKMGKRVQPKSIRRQHHQRLFRHHLRRFHHPKRRSSSSTNTKSFSIIASISKSIHKCHLRLIKFFSKLATIGHHLGSVILERKETLFEPDVGPRLKFESETSSALPQVLVLHEHHQLLHPLVSDKKRTIVLDLDETLVHSISDQPPPTYDFMIKPSINGVRMKLYVLKRPGVDEFLEAISQKYEVVVFTAGIEPYASLLLDFLDPKGLISHRLYRDSCKQLVRGTYVKDLSKIGRDLGKVVIVDDNPKSYYLQPANAIPIKRFEDDIEDRELKKLIGFFQSYCDGFEDMRDAVKQYFGGANMS</sequence>
<dbReference type="GO" id="GO:0016791">
    <property type="term" value="F:phosphatase activity"/>
    <property type="evidence" value="ECO:0007669"/>
    <property type="project" value="InterPro"/>
</dbReference>
<protein>
    <submittedName>
        <fullName evidence="3">CTD small phosphatase-like protein 2</fullName>
    </submittedName>
</protein>
<reference evidence="3" key="1">
    <citation type="submission" date="2025-08" db="UniProtKB">
        <authorList>
            <consortium name="RefSeq"/>
        </authorList>
    </citation>
    <scope>IDENTIFICATION</scope>
    <source>
        <tissue evidence="3">Fruit stalk</tissue>
    </source>
</reference>
<evidence type="ECO:0000313" key="3">
    <source>
        <dbReference type="RefSeq" id="XP_022720822.1"/>
    </source>
</evidence>
<dbReference type="Proteomes" id="UP000515121">
    <property type="component" value="Unplaced"/>
</dbReference>
<dbReference type="NCBIfam" id="TIGR02251">
    <property type="entry name" value="HIF-SF_euk"/>
    <property type="match status" value="1"/>
</dbReference>